<comment type="similarity">
    <text evidence="2">Belongs to the drug/metabolite transporter (DMT) superfamily. 10 TMS drug/metabolite exporter (DME) (TC 2.A.7.3) family.</text>
</comment>
<dbReference type="Pfam" id="PF00892">
    <property type="entry name" value="EamA"/>
    <property type="match status" value="2"/>
</dbReference>
<feature type="transmembrane region" description="Helical" evidence="6">
    <location>
        <begin position="87"/>
        <end position="105"/>
    </location>
</feature>
<evidence type="ECO:0000256" key="4">
    <source>
        <dbReference type="ARBA" id="ARBA00022989"/>
    </source>
</evidence>
<evidence type="ECO:0000256" key="3">
    <source>
        <dbReference type="ARBA" id="ARBA00022692"/>
    </source>
</evidence>
<evidence type="ECO:0000313" key="9">
    <source>
        <dbReference type="Proteomes" id="UP000553766"/>
    </source>
</evidence>
<evidence type="ECO:0000259" key="7">
    <source>
        <dbReference type="Pfam" id="PF00892"/>
    </source>
</evidence>
<feature type="transmembrane region" description="Helical" evidence="6">
    <location>
        <begin position="195"/>
        <end position="215"/>
    </location>
</feature>
<proteinExistence type="inferred from homology"/>
<feature type="transmembrane region" description="Helical" evidence="6">
    <location>
        <begin position="143"/>
        <end position="159"/>
    </location>
</feature>
<feature type="transmembrane region" description="Helical" evidence="6">
    <location>
        <begin position="111"/>
        <end position="131"/>
    </location>
</feature>
<feature type="transmembrane region" description="Helical" evidence="6">
    <location>
        <begin position="278"/>
        <end position="295"/>
    </location>
</feature>
<accession>A0A840X2L1</accession>
<dbReference type="EMBL" id="JACIJS010000006">
    <property type="protein sequence ID" value="MBB5516105.1"/>
    <property type="molecule type" value="Genomic_DNA"/>
</dbReference>
<evidence type="ECO:0000256" key="5">
    <source>
        <dbReference type="ARBA" id="ARBA00023136"/>
    </source>
</evidence>
<dbReference type="PANTHER" id="PTHR22911">
    <property type="entry name" value="ACYL-MALONYL CONDENSING ENZYME-RELATED"/>
    <property type="match status" value="1"/>
</dbReference>
<dbReference type="AlphaFoldDB" id="A0A840X2L1"/>
<evidence type="ECO:0000256" key="2">
    <source>
        <dbReference type="ARBA" id="ARBA00009853"/>
    </source>
</evidence>
<feature type="transmembrane region" description="Helical" evidence="6">
    <location>
        <begin position="165"/>
        <end position="183"/>
    </location>
</feature>
<dbReference type="GO" id="GO:0016020">
    <property type="term" value="C:membrane"/>
    <property type="evidence" value="ECO:0007669"/>
    <property type="project" value="UniProtKB-SubCell"/>
</dbReference>
<feature type="transmembrane region" description="Helical" evidence="6">
    <location>
        <begin position="23"/>
        <end position="44"/>
    </location>
</feature>
<feature type="transmembrane region" description="Helical" evidence="6">
    <location>
        <begin position="221"/>
        <end position="240"/>
    </location>
</feature>
<dbReference type="RefSeq" id="WP_184011416.1">
    <property type="nucleotide sequence ID" value="NZ_JACIJS010000006.1"/>
</dbReference>
<keyword evidence="4 6" id="KW-1133">Transmembrane helix</keyword>
<comment type="caution">
    <text evidence="8">The sequence shown here is derived from an EMBL/GenBank/DDBJ whole genome shotgun (WGS) entry which is preliminary data.</text>
</comment>
<comment type="subcellular location">
    <subcellularLocation>
        <location evidence="1">Membrane</location>
        <topology evidence="1">Multi-pass membrane protein</topology>
    </subcellularLocation>
</comment>
<feature type="domain" description="EamA" evidence="7">
    <location>
        <begin position="22"/>
        <end position="155"/>
    </location>
</feature>
<dbReference type="SUPFAM" id="SSF103481">
    <property type="entry name" value="Multidrug resistance efflux transporter EmrE"/>
    <property type="match status" value="2"/>
</dbReference>
<name>A0A840X2L1_9RHOB</name>
<dbReference type="Proteomes" id="UP000553766">
    <property type="component" value="Unassembled WGS sequence"/>
</dbReference>
<keyword evidence="5 6" id="KW-0472">Membrane</keyword>
<protein>
    <submittedName>
        <fullName evidence="8">Drug/metabolite transporter (DMT)-like permease</fullName>
    </submittedName>
</protein>
<keyword evidence="9" id="KW-1185">Reference proteome</keyword>
<dbReference type="InterPro" id="IPR037185">
    <property type="entry name" value="EmrE-like"/>
</dbReference>
<sequence>MPVAPPDAPVTPKPLPQQDNLRGIGWMLFSVLTASAMTVSVRALSADFSAAMVLLLRAGVSALLILAIVIPFTRLRRQLRFSQPKAHLLRGFFIAGSTLMGFYTIAEMPLATATILFFTAPIFAVILAALVHGERVGPRRWSAVIAGFLGALVILRPGYVPFELAMVTALGSSLMFAGALTMSRGIAQQDGPLPAFISSVFITVIFAIPFAAPSFALPVGVASWSIVAVLVVTGAARNIADIQAYRFADASVVGPIAYLRIVFIGIAGYVLFGEGIDGPTLIGAVIIIGSTLYIARREAMKRRKSG</sequence>
<feature type="transmembrane region" description="Helical" evidence="6">
    <location>
        <begin position="252"/>
        <end position="272"/>
    </location>
</feature>
<feature type="domain" description="EamA" evidence="7">
    <location>
        <begin position="165"/>
        <end position="294"/>
    </location>
</feature>
<dbReference type="InterPro" id="IPR000620">
    <property type="entry name" value="EamA_dom"/>
</dbReference>
<reference evidence="8 9" key="1">
    <citation type="submission" date="2020-08" db="EMBL/GenBank/DDBJ databases">
        <title>Genomic Encyclopedia of Type Strains, Phase IV (KMG-IV): sequencing the most valuable type-strain genomes for metagenomic binning, comparative biology and taxonomic classification.</title>
        <authorList>
            <person name="Goeker M."/>
        </authorList>
    </citation>
    <scope>NUCLEOTIDE SEQUENCE [LARGE SCALE GENOMIC DNA]</scope>
    <source>
        <strain evidence="8 9">DSM 103377</strain>
    </source>
</reference>
<feature type="transmembrane region" description="Helical" evidence="6">
    <location>
        <begin position="50"/>
        <end position="75"/>
    </location>
</feature>
<evidence type="ECO:0000256" key="6">
    <source>
        <dbReference type="SAM" id="Phobius"/>
    </source>
</evidence>
<organism evidence="8 9">
    <name type="scientific">Rubricella aquisinus</name>
    <dbReference type="NCBI Taxonomy" id="2028108"/>
    <lineage>
        <taxon>Bacteria</taxon>
        <taxon>Pseudomonadati</taxon>
        <taxon>Pseudomonadota</taxon>
        <taxon>Alphaproteobacteria</taxon>
        <taxon>Rhodobacterales</taxon>
        <taxon>Paracoccaceae</taxon>
        <taxon>Rubricella</taxon>
    </lineage>
</organism>
<evidence type="ECO:0000313" key="8">
    <source>
        <dbReference type="EMBL" id="MBB5516105.1"/>
    </source>
</evidence>
<keyword evidence="3 6" id="KW-0812">Transmembrane</keyword>
<dbReference type="PANTHER" id="PTHR22911:SF6">
    <property type="entry name" value="SOLUTE CARRIER FAMILY 35 MEMBER G1"/>
    <property type="match status" value="1"/>
</dbReference>
<gene>
    <name evidence="8" type="ORF">FHS89_002131</name>
</gene>
<evidence type="ECO:0000256" key="1">
    <source>
        <dbReference type="ARBA" id="ARBA00004141"/>
    </source>
</evidence>